<reference evidence="1 2" key="1">
    <citation type="journal article" date="2019" name="Sci. Rep.">
        <title>Orb-weaving spider Araneus ventricosus genome elucidates the spidroin gene catalogue.</title>
        <authorList>
            <person name="Kono N."/>
            <person name="Nakamura H."/>
            <person name="Ohtoshi R."/>
            <person name="Moran D.A.P."/>
            <person name="Shinohara A."/>
            <person name="Yoshida Y."/>
            <person name="Fujiwara M."/>
            <person name="Mori M."/>
            <person name="Tomita M."/>
            <person name="Arakawa K."/>
        </authorList>
    </citation>
    <scope>NUCLEOTIDE SEQUENCE [LARGE SCALE GENOMIC DNA]</scope>
</reference>
<dbReference type="SUPFAM" id="SSF53098">
    <property type="entry name" value="Ribonuclease H-like"/>
    <property type="match status" value="1"/>
</dbReference>
<dbReference type="InterPro" id="IPR039537">
    <property type="entry name" value="Retrotran_Ty1/copia-like"/>
</dbReference>
<dbReference type="InterPro" id="IPR012337">
    <property type="entry name" value="RNaseH-like_sf"/>
</dbReference>
<dbReference type="OrthoDB" id="413361at2759"/>
<dbReference type="Proteomes" id="UP000499080">
    <property type="component" value="Unassembled WGS sequence"/>
</dbReference>
<protein>
    <recommendedName>
        <fullName evidence="3">GAG-pre-integrase domain-containing protein</fullName>
    </recommendedName>
</protein>
<name>A0A4Y2IC57_ARAVE</name>
<accession>A0A4Y2IC57</accession>
<dbReference type="PANTHER" id="PTHR42648">
    <property type="entry name" value="TRANSPOSASE, PUTATIVE-RELATED"/>
    <property type="match status" value="1"/>
</dbReference>
<dbReference type="Gene3D" id="3.30.420.10">
    <property type="entry name" value="Ribonuclease H-like superfamily/Ribonuclease H"/>
    <property type="match status" value="1"/>
</dbReference>
<dbReference type="EMBL" id="BGPR01002547">
    <property type="protein sequence ID" value="GBM75268.1"/>
    <property type="molecule type" value="Genomic_DNA"/>
</dbReference>
<evidence type="ECO:0000313" key="2">
    <source>
        <dbReference type="Proteomes" id="UP000499080"/>
    </source>
</evidence>
<comment type="caution">
    <text evidence="1">The sequence shown here is derived from an EMBL/GenBank/DDBJ whole genome shotgun (WGS) entry which is preliminary data.</text>
</comment>
<gene>
    <name evidence="1" type="ORF">AVEN_214589_1</name>
</gene>
<dbReference type="InterPro" id="IPR036397">
    <property type="entry name" value="RNaseH_sf"/>
</dbReference>
<dbReference type="AlphaFoldDB" id="A0A4Y2IC57"/>
<dbReference type="GO" id="GO:0003676">
    <property type="term" value="F:nucleic acid binding"/>
    <property type="evidence" value="ECO:0007669"/>
    <property type="project" value="InterPro"/>
</dbReference>
<proteinExistence type="predicted"/>
<organism evidence="1 2">
    <name type="scientific">Araneus ventricosus</name>
    <name type="common">Orbweaver spider</name>
    <name type="synonym">Epeira ventricosa</name>
    <dbReference type="NCBI Taxonomy" id="182803"/>
    <lineage>
        <taxon>Eukaryota</taxon>
        <taxon>Metazoa</taxon>
        <taxon>Ecdysozoa</taxon>
        <taxon>Arthropoda</taxon>
        <taxon>Chelicerata</taxon>
        <taxon>Arachnida</taxon>
        <taxon>Araneae</taxon>
        <taxon>Araneomorphae</taxon>
        <taxon>Entelegynae</taxon>
        <taxon>Araneoidea</taxon>
        <taxon>Araneidae</taxon>
        <taxon>Araneus</taxon>
    </lineage>
</organism>
<sequence>MHDVLYVPTLKKNLLSESVIAIKGRINLKALCELSERGLIKKLDVSNKEDFFCEGCQYGKQYRFSSNPRKYKATKPGELIYSDICGPMSVQSVGGASNFILMKDDCSGFRTVNFLKHKSDALDVQLCENKFSHKVKALRVDNGT</sequence>
<keyword evidence="2" id="KW-1185">Reference proteome</keyword>
<evidence type="ECO:0008006" key="3">
    <source>
        <dbReference type="Google" id="ProtNLM"/>
    </source>
</evidence>
<dbReference type="PANTHER" id="PTHR42648:SF18">
    <property type="entry name" value="RETROTRANSPOSON, UNCLASSIFIED-LIKE PROTEIN"/>
    <property type="match status" value="1"/>
</dbReference>
<evidence type="ECO:0000313" key="1">
    <source>
        <dbReference type="EMBL" id="GBM75268.1"/>
    </source>
</evidence>